<dbReference type="AlphaFoldDB" id="A0A0M3J1S1"/>
<dbReference type="Proteomes" id="UP000267096">
    <property type="component" value="Unassembled WGS sequence"/>
</dbReference>
<proteinExistence type="inferred from homology"/>
<comment type="cofactor">
    <cofactor evidence="1">
        <name>Mg(2+)</name>
        <dbReference type="ChEBI" id="CHEBI:18420"/>
    </cofactor>
</comment>
<reference evidence="11" key="1">
    <citation type="submission" date="2017-02" db="UniProtKB">
        <authorList>
            <consortium name="WormBaseParasite"/>
        </authorList>
    </citation>
    <scope>IDENTIFICATION</scope>
</reference>
<feature type="transmembrane region" description="Helical" evidence="8">
    <location>
        <begin position="34"/>
        <end position="54"/>
    </location>
</feature>
<evidence type="ECO:0000256" key="8">
    <source>
        <dbReference type="SAM" id="Phobius"/>
    </source>
</evidence>
<evidence type="ECO:0000256" key="5">
    <source>
        <dbReference type="ARBA" id="ARBA00022692"/>
    </source>
</evidence>
<evidence type="ECO:0000256" key="3">
    <source>
        <dbReference type="ARBA" id="ARBA00005985"/>
    </source>
</evidence>
<dbReference type="GO" id="GO:0006744">
    <property type="term" value="P:ubiquinone biosynthetic process"/>
    <property type="evidence" value="ECO:0007669"/>
    <property type="project" value="TreeGrafter"/>
</dbReference>
<name>A0A0M3J1S1_ANISI</name>
<evidence type="ECO:0000256" key="7">
    <source>
        <dbReference type="ARBA" id="ARBA00023136"/>
    </source>
</evidence>
<organism evidence="11">
    <name type="scientific">Anisakis simplex</name>
    <name type="common">Herring worm</name>
    <dbReference type="NCBI Taxonomy" id="6269"/>
    <lineage>
        <taxon>Eukaryota</taxon>
        <taxon>Metazoa</taxon>
        <taxon>Ecdysozoa</taxon>
        <taxon>Nematoda</taxon>
        <taxon>Chromadorea</taxon>
        <taxon>Rhabditida</taxon>
        <taxon>Spirurina</taxon>
        <taxon>Ascaridomorpha</taxon>
        <taxon>Ascaridoidea</taxon>
        <taxon>Anisakidae</taxon>
        <taxon>Anisakis</taxon>
        <taxon>Anisakis simplex complex</taxon>
    </lineage>
</organism>
<accession>A0A0M3J1S1</accession>
<dbReference type="GO" id="GO:0016765">
    <property type="term" value="F:transferase activity, transferring alkyl or aryl (other than methyl) groups"/>
    <property type="evidence" value="ECO:0007669"/>
    <property type="project" value="InterPro"/>
</dbReference>
<evidence type="ECO:0000256" key="1">
    <source>
        <dbReference type="ARBA" id="ARBA00001946"/>
    </source>
</evidence>
<dbReference type="FunFam" id="1.20.120.1780:FF:000001">
    <property type="entry name" value="4-hydroxybenzoate octaprenyltransferase"/>
    <property type="match status" value="1"/>
</dbReference>
<keyword evidence="4" id="KW-0808">Transferase</keyword>
<comment type="similarity">
    <text evidence="3">Belongs to the UbiA prenyltransferase family.</text>
</comment>
<reference evidence="9 10" key="2">
    <citation type="submission" date="2018-11" db="EMBL/GenBank/DDBJ databases">
        <authorList>
            <consortium name="Pathogen Informatics"/>
        </authorList>
    </citation>
    <scope>NUCLEOTIDE SEQUENCE [LARGE SCALE GENOMIC DNA]</scope>
</reference>
<evidence type="ECO:0000256" key="2">
    <source>
        <dbReference type="ARBA" id="ARBA00004141"/>
    </source>
</evidence>
<dbReference type="Gene3D" id="1.20.120.1780">
    <property type="entry name" value="UbiA prenyltransferase"/>
    <property type="match status" value="1"/>
</dbReference>
<keyword evidence="6 8" id="KW-1133">Transmembrane helix</keyword>
<keyword evidence="5 8" id="KW-0812">Transmembrane</keyword>
<evidence type="ECO:0000256" key="4">
    <source>
        <dbReference type="ARBA" id="ARBA00022679"/>
    </source>
</evidence>
<dbReference type="Pfam" id="PF01040">
    <property type="entry name" value="UbiA"/>
    <property type="match status" value="1"/>
</dbReference>
<dbReference type="GO" id="GO:0005743">
    <property type="term" value="C:mitochondrial inner membrane"/>
    <property type="evidence" value="ECO:0007669"/>
    <property type="project" value="TreeGrafter"/>
</dbReference>
<dbReference type="PANTHER" id="PTHR11048:SF28">
    <property type="entry name" value="4-HYDROXYBENZOATE POLYPRENYLTRANSFERASE, MITOCHONDRIAL"/>
    <property type="match status" value="1"/>
</dbReference>
<evidence type="ECO:0000313" key="9">
    <source>
        <dbReference type="EMBL" id="VDK18674.1"/>
    </source>
</evidence>
<dbReference type="InterPro" id="IPR000537">
    <property type="entry name" value="UbiA_prenyltransferase"/>
</dbReference>
<evidence type="ECO:0000256" key="6">
    <source>
        <dbReference type="ARBA" id="ARBA00022989"/>
    </source>
</evidence>
<keyword evidence="7 8" id="KW-0472">Membrane</keyword>
<keyword evidence="10" id="KW-1185">Reference proteome</keyword>
<gene>
    <name evidence="9" type="ORF">ASIM_LOCUS1353</name>
</gene>
<dbReference type="OrthoDB" id="18170at2759"/>
<dbReference type="PANTHER" id="PTHR11048">
    <property type="entry name" value="PRENYLTRANSFERASES"/>
    <property type="match status" value="1"/>
</dbReference>
<dbReference type="WBParaSite" id="ASIM_0000147401-mRNA-1">
    <property type="protein sequence ID" value="ASIM_0000147401-mRNA-1"/>
    <property type="gene ID" value="ASIM_0000147401"/>
</dbReference>
<sequence length="132" mass="14764">MYLADIATDTEDKEDDRLVGVKSTALLFGDRTKYWLSGFGTVMISGLTCTGLLLDQTWPYYCMVGATAAQLAWQIGTLKIDDPEDCWNKFKSNQWLGAILFSGIVAGNLLRKEDETENVQNDDLSNLSRNRT</sequence>
<dbReference type="InterPro" id="IPR039653">
    <property type="entry name" value="Prenyltransferase"/>
</dbReference>
<evidence type="ECO:0000313" key="10">
    <source>
        <dbReference type="Proteomes" id="UP000267096"/>
    </source>
</evidence>
<comment type="subcellular location">
    <subcellularLocation>
        <location evidence="2">Membrane</location>
        <topology evidence="2">Multi-pass membrane protein</topology>
    </subcellularLocation>
</comment>
<dbReference type="EMBL" id="UYRR01001386">
    <property type="protein sequence ID" value="VDK18674.1"/>
    <property type="molecule type" value="Genomic_DNA"/>
</dbReference>
<protein>
    <submittedName>
        <fullName evidence="11">4-hydroxybenzoate polyprenyltransferase, mitochondrial</fullName>
    </submittedName>
</protein>
<evidence type="ECO:0000313" key="11">
    <source>
        <dbReference type="WBParaSite" id="ASIM_0000147401-mRNA-1"/>
    </source>
</evidence>